<evidence type="ECO:0000313" key="2">
    <source>
        <dbReference type="Proteomes" id="UP000257045"/>
    </source>
</evidence>
<comment type="caution">
    <text evidence="1">The sequence shown here is derived from an EMBL/GenBank/DDBJ whole genome shotgun (WGS) entry which is preliminary data.</text>
</comment>
<dbReference type="RefSeq" id="WP_115569579.1">
    <property type="nucleotide sequence ID" value="NZ_NXLV01000007.1"/>
</dbReference>
<proteinExistence type="predicted"/>
<organism evidence="1 2">
    <name type="scientific">Helicobacter brantae</name>
    <dbReference type="NCBI Taxonomy" id="375927"/>
    <lineage>
        <taxon>Bacteria</taxon>
        <taxon>Pseudomonadati</taxon>
        <taxon>Campylobacterota</taxon>
        <taxon>Epsilonproteobacteria</taxon>
        <taxon>Campylobacterales</taxon>
        <taxon>Helicobacteraceae</taxon>
        <taxon>Helicobacter</taxon>
    </lineage>
</organism>
<gene>
    <name evidence="1" type="ORF">CQA58_04735</name>
</gene>
<dbReference type="EMBL" id="NXLV01000007">
    <property type="protein sequence ID" value="RDU70651.1"/>
    <property type="molecule type" value="Genomic_DNA"/>
</dbReference>
<keyword evidence="2" id="KW-1185">Reference proteome</keyword>
<accession>A0A3D8J1K0</accession>
<sequence length="203" mass="24321">MRKFLLLLCGLLILNANENDPCQNIEKFSKDQLQTIRYAYHYGKKDNLGYTMAAIAWKESCAGLYRINFEDPSAGIYHAYLPNVIRRHYKQRNTPFRRNVVAEKLIREPEFASQIALEELLYWKKIRKGNWKEMIKSYNKGFSWEKNKLRNKMAESYYEDISKKIQILQQYFEKNPKMFHPITDFKKPNLPQSIEQIKLLKEK</sequence>
<dbReference type="AlphaFoldDB" id="A0A3D8J1K0"/>
<evidence type="ECO:0008006" key="3">
    <source>
        <dbReference type="Google" id="ProtNLM"/>
    </source>
</evidence>
<evidence type="ECO:0000313" key="1">
    <source>
        <dbReference type="EMBL" id="RDU70651.1"/>
    </source>
</evidence>
<dbReference type="OrthoDB" id="5347225at2"/>
<name>A0A3D8J1K0_9HELI</name>
<dbReference type="Proteomes" id="UP000257045">
    <property type="component" value="Unassembled WGS sequence"/>
</dbReference>
<reference evidence="1 2" key="1">
    <citation type="submission" date="2018-04" db="EMBL/GenBank/DDBJ databases">
        <title>Novel Campyloabacter and Helicobacter Species and Strains.</title>
        <authorList>
            <person name="Mannion A.J."/>
            <person name="Shen Z."/>
            <person name="Fox J.G."/>
        </authorList>
    </citation>
    <scope>NUCLEOTIDE SEQUENCE [LARGE SCALE GENOMIC DNA]</scope>
    <source>
        <strain evidence="1 2">MIT 04-9366</strain>
    </source>
</reference>
<protein>
    <recommendedName>
        <fullName evidence="3">Transglycosylase SLT domain-containing protein</fullName>
    </recommendedName>
</protein>